<evidence type="ECO:0000313" key="2">
    <source>
        <dbReference type="Proteomes" id="UP000886758"/>
    </source>
</evidence>
<dbReference type="AlphaFoldDB" id="A0A9D1KIW4"/>
<proteinExistence type="predicted"/>
<name>A0A9D1KIW4_9MOLU</name>
<accession>A0A9D1KIW4</accession>
<organism evidence="1 2">
    <name type="scientific">Candidatus Pelethenecus faecipullorum</name>
    <dbReference type="NCBI Taxonomy" id="2840900"/>
    <lineage>
        <taxon>Bacteria</taxon>
        <taxon>Bacillati</taxon>
        <taxon>Mycoplasmatota</taxon>
        <taxon>Mollicutes</taxon>
        <taxon>Candidatus Pelethenecus</taxon>
    </lineage>
</organism>
<keyword evidence="1" id="KW-0132">Cell division</keyword>
<reference evidence="1" key="1">
    <citation type="submission" date="2020-10" db="EMBL/GenBank/DDBJ databases">
        <authorList>
            <person name="Gilroy R."/>
        </authorList>
    </citation>
    <scope>NUCLEOTIDE SEQUENCE</scope>
    <source>
        <strain evidence="1">ChiW17-6978</strain>
    </source>
</reference>
<dbReference type="GO" id="GO:0090529">
    <property type="term" value="P:cell septum assembly"/>
    <property type="evidence" value="ECO:0007669"/>
    <property type="project" value="InterPro"/>
</dbReference>
<dbReference type="Pfam" id="PF04472">
    <property type="entry name" value="SepF"/>
    <property type="match status" value="1"/>
</dbReference>
<dbReference type="Proteomes" id="UP000886758">
    <property type="component" value="Unassembled WGS sequence"/>
</dbReference>
<gene>
    <name evidence="1" type="ORF">IAD46_02885</name>
</gene>
<dbReference type="Gene3D" id="3.30.110.150">
    <property type="entry name" value="SepF-like protein"/>
    <property type="match status" value="1"/>
</dbReference>
<sequence length="114" mass="12882">MALFGKKKNEYEEASKNLSKDIPASDRLIMEKLNDNDERAAQLVQELKKGNPLILNFEDLDALAANKLLAFFAGACYALEGRNVKINEKTYLFARKVDFFDGTLQAFIDHLPRG</sequence>
<dbReference type="InterPro" id="IPR038594">
    <property type="entry name" value="SepF-like_sf"/>
</dbReference>
<keyword evidence="1" id="KW-0131">Cell cycle</keyword>
<protein>
    <submittedName>
        <fullName evidence="1">Cell division protein SepF</fullName>
    </submittedName>
</protein>
<dbReference type="EMBL" id="DVLF01000092">
    <property type="protein sequence ID" value="HIT49951.1"/>
    <property type="molecule type" value="Genomic_DNA"/>
</dbReference>
<comment type="caution">
    <text evidence="1">The sequence shown here is derived from an EMBL/GenBank/DDBJ whole genome shotgun (WGS) entry which is preliminary data.</text>
</comment>
<evidence type="ECO:0000313" key="1">
    <source>
        <dbReference type="EMBL" id="HIT49951.1"/>
    </source>
</evidence>
<dbReference type="InterPro" id="IPR007561">
    <property type="entry name" value="Cell_div_SepF/SepF-rel"/>
</dbReference>
<reference evidence="1" key="2">
    <citation type="journal article" date="2021" name="PeerJ">
        <title>Extensive microbial diversity within the chicken gut microbiome revealed by metagenomics and culture.</title>
        <authorList>
            <person name="Gilroy R."/>
            <person name="Ravi A."/>
            <person name="Getino M."/>
            <person name="Pursley I."/>
            <person name="Horton D.L."/>
            <person name="Alikhan N.F."/>
            <person name="Baker D."/>
            <person name="Gharbi K."/>
            <person name="Hall N."/>
            <person name="Watson M."/>
            <person name="Adriaenssens E.M."/>
            <person name="Foster-Nyarko E."/>
            <person name="Jarju S."/>
            <person name="Secka A."/>
            <person name="Antonio M."/>
            <person name="Oren A."/>
            <person name="Chaudhuri R.R."/>
            <person name="La Ragione R."/>
            <person name="Hildebrand F."/>
            <person name="Pallen M.J."/>
        </authorList>
    </citation>
    <scope>NUCLEOTIDE SEQUENCE</scope>
    <source>
        <strain evidence="1">ChiW17-6978</strain>
    </source>
</reference>